<reference evidence="2 3" key="1">
    <citation type="journal article" date="2011" name="Science">
        <title>The ecoresponsive genome of Daphnia pulex.</title>
        <authorList>
            <person name="Colbourne J.K."/>
            <person name="Pfrender M.E."/>
            <person name="Gilbert D."/>
            <person name="Thomas W.K."/>
            <person name="Tucker A."/>
            <person name="Oakley T.H."/>
            <person name="Tokishita S."/>
            <person name="Aerts A."/>
            <person name="Arnold G.J."/>
            <person name="Basu M.K."/>
            <person name="Bauer D.J."/>
            <person name="Caceres C.E."/>
            <person name="Carmel L."/>
            <person name="Casola C."/>
            <person name="Choi J.H."/>
            <person name="Detter J.C."/>
            <person name="Dong Q."/>
            <person name="Dusheyko S."/>
            <person name="Eads B.D."/>
            <person name="Frohlich T."/>
            <person name="Geiler-Samerotte K.A."/>
            <person name="Gerlach D."/>
            <person name="Hatcher P."/>
            <person name="Jogdeo S."/>
            <person name="Krijgsveld J."/>
            <person name="Kriventseva E.V."/>
            <person name="Kultz D."/>
            <person name="Laforsch C."/>
            <person name="Lindquist E."/>
            <person name="Lopez J."/>
            <person name="Manak J.R."/>
            <person name="Muller J."/>
            <person name="Pangilinan J."/>
            <person name="Patwardhan R.P."/>
            <person name="Pitluck S."/>
            <person name="Pritham E.J."/>
            <person name="Rechtsteiner A."/>
            <person name="Rho M."/>
            <person name="Rogozin I.B."/>
            <person name="Sakarya O."/>
            <person name="Salamov A."/>
            <person name="Schaack S."/>
            <person name="Shapiro H."/>
            <person name="Shiga Y."/>
            <person name="Skalitzky C."/>
            <person name="Smith Z."/>
            <person name="Souvorov A."/>
            <person name="Sung W."/>
            <person name="Tang Z."/>
            <person name="Tsuchiya D."/>
            <person name="Tu H."/>
            <person name="Vos H."/>
            <person name="Wang M."/>
            <person name="Wolf Y.I."/>
            <person name="Yamagata H."/>
            <person name="Yamada T."/>
            <person name="Ye Y."/>
            <person name="Shaw J.R."/>
            <person name="Andrews J."/>
            <person name="Crease T.J."/>
            <person name="Tang H."/>
            <person name="Lucas S.M."/>
            <person name="Robertson H.M."/>
            <person name="Bork P."/>
            <person name="Koonin E.V."/>
            <person name="Zdobnov E.M."/>
            <person name="Grigoriev I.V."/>
            <person name="Lynch M."/>
            <person name="Boore J.L."/>
        </authorList>
    </citation>
    <scope>NUCLEOTIDE SEQUENCE [LARGE SCALE GENOMIC DNA]</scope>
</reference>
<evidence type="ECO:0000313" key="2">
    <source>
        <dbReference type="EMBL" id="EFX74933.1"/>
    </source>
</evidence>
<dbReference type="KEGG" id="dpx:DAPPUDRAFT_306937"/>
<organism evidence="2 3">
    <name type="scientific">Daphnia pulex</name>
    <name type="common">Water flea</name>
    <dbReference type="NCBI Taxonomy" id="6669"/>
    <lineage>
        <taxon>Eukaryota</taxon>
        <taxon>Metazoa</taxon>
        <taxon>Ecdysozoa</taxon>
        <taxon>Arthropoda</taxon>
        <taxon>Crustacea</taxon>
        <taxon>Branchiopoda</taxon>
        <taxon>Diplostraca</taxon>
        <taxon>Cladocera</taxon>
        <taxon>Anomopoda</taxon>
        <taxon>Daphniidae</taxon>
        <taxon>Daphnia</taxon>
    </lineage>
</organism>
<evidence type="ECO:0000256" key="1">
    <source>
        <dbReference type="SAM" id="Phobius"/>
    </source>
</evidence>
<keyword evidence="1" id="KW-0472">Membrane</keyword>
<keyword evidence="1" id="KW-1133">Transmembrane helix</keyword>
<sequence>MENMMEDESGTVDVLAMGDSMSIDYGVLIAINSTSSSNCTIRFKNGCSPREKLHFRFWPGQISPSQTSQGLMALTVMLILLCLVITYCCWGTCCKLIQKRRSRNRSRSQASFDSSISCASDPRLMMMWSPHHHHETCAHHPDSSRACDQQRNHFLVKPRLLRSEILPPPYDALFGQENTCAPPTYSSLALNQSMYSASLRSENHGPIVSTSGPFVSVTVEREADISGAAEEIQQGGRVLRCQSVPAFVDSSPNSHFAIHFRSENPESETFEQHLEDN</sequence>
<dbReference type="Proteomes" id="UP000000305">
    <property type="component" value="Unassembled WGS sequence"/>
</dbReference>
<proteinExistence type="predicted"/>
<dbReference type="AlphaFoldDB" id="E9H056"/>
<accession>E9H056</accession>
<protein>
    <submittedName>
        <fullName evidence="2">Uncharacterized protein</fullName>
    </submittedName>
</protein>
<dbReference type="OrthoDB" id="6338984at2759"/>
<evidence type="ECO:0000313" key="3">
    <source>
        <dbReference type="Proteomes" id="UP000000305"/>
    </source>
</evidence>
<gene>
    <name evidence="2" type="ORF">DAPPUDRAFT_306937</name>
</gene>
<dbReference type="EMBL" id="GL732579">
    <property type="protein sequence ID" value="EFX74933.1"/>
    <property type="molecule type" value="Genomic_DNA"/>
</dbReference>
<dbReference type="InParanoid" id="E9H056"/>
<dbReference type="HOGENOM" id="CLU_1005644_0_0_1"/>
<name>E9H056_DAPPU</name>
<keyword evidence="1" id="KW-0812">Transmembrane</keyword>
<keyword evidence="3" id="KW-1185">Reference proteome</keyword>
<feature type="transmembrane region" description="Helical" evidence="1">
    <location>
        <begin position="71"/>
        <end position="97"/>
    </location>
</feature>